<dbReference type="Gene3D" id="2.40.30.30">
    <property type="entry name" value="Riboflavin kinase-like"/>
    <property type="match status" value="1"/>
</dbReference>
<dbReference type="UniPathway" id="UPA00276">
    <property type="reaction ID" value="UER00406"/>
</dbReference>
<gene>
    <name evidence="16" type="ORF">PV10_03799</name>
</gene>
<dbReference type="HOGENOM" id="CLU_022880_1_0_1"/>
<evidence type="ECO:0000256" key="7">
    <source>
        <dbReference type="ARBA" id="ARBA00022643"/>
    </source>
</evidence>
<protein>
    <recommendedName>
        <fullName evidence="5">Riboflavin kinase</fullName>
        <ecNumber evidence="4">2.7.1.26</ecNumber>
    </recommendedName>
    <alternativeName>
        <fullName evidence="12">Flavin mononucleotide kinase 1</fullName>
    </alternativeName>
</protein>
<dbReference type="InterPro" id="IPR023465">
    <property type="entry name" value="Riboflavin_kinase_dom_sf"/>
</dbReference>
<dbReference type="InterPro" id="IPR023468">
    <property type="entry name" value="Riboflavin_kinase"/>
</dbReference>
<evidence type="ECO:0000256" key="8">
    <source>
        <dbReference type="ARBA" id="ARBA00022679"/>
    </source>
</evidence>
<evidence type="ECO:0000313" key="16">
    <source>
        <dbReference type="EMBL" id="KIV92508.1"/>
    </source>
</evidence>
<keyword evidence="7" id="KW-0288">FMN</keyword>
<keyword evidence="8" id="KW-0808">Transferase</keyword>
<evidence type="ECO:0000256" key="13">
    <source>
        <dbReference type="ARBA" id="ARBA00047880"/>
    </source>
</evidence>
<dbReference type="GO" id="GO:0005739">
    <property type="term" value="C:mitochondrion"/>
    <property type="evidence" value="ECO:0007669"/>
    <property type="project" value="TreeGrafter"/>
</dbReference>
<accession>A0A0D2A0G0</accession>
<dbReference type="AlphaFoldDB" id="A0A0D2A0G0"/>
<dbReference type="PANTHER" id="PTHR22749">
    <property type="entry name" value="RIBOFLAVIN KINASE/FMN ADENYLYLTRANSFERASE"/>
    <property type="match status" value="1"/>
</dbReference>
<evidence type="ECO:0000256" key="3">
    <source>
        <dbReference type="ARBA" id="ARBA00010108"/>
    </source>
</evidence>
<organism evidence="16 17">
    <name type="scientific">Exophiala mesophila</name>
    <name type="common">Black yeast-like fungus</name>
    <dbReference type="NCBI Taxonomy" id="212818"/>
    <lineage>
        <taxon>Eukaryota</taxon>
        <taxon>Fungi</taxon>
        <taxon>Dikarya</taxon>
        <taxon>Ascomycota</taxon>
        <taxon>Pezizomycotina</taxon>
        <taxon>Eurotiomycetes</taxon>
        <taxon>Chaetothyriomycetidae</taxon>
        <taxon>Chaetothyriales</taxon>
        <taxon>Herpotrichiellaceae</taxon>
        <taxon>Exophiala</taxon>
    </lineage>
</organism>
<keyword evidence="10" id="KW-0418">Kinase</keyword>
<evidence type="ECO:0000256" key="2">
    <source>
        <dbReference type="ARBA" id="ARBA00005201"/>
    </source>
</evidence>
<evidence type="ECO:0000313" key="17">
    <source>
        <dbReference type="Proteomes" id="UP000054302"/>
    </source>
</evidence>
<keyword evidence="17" id="KW-1185">Reference proteome</keyword>
<dbReference type="GO" id="GO:0008531">
    <property type="term" value="F:riboflavin kinase activity"/>
    <property type="evidence" value="ECO:0007669"/>
    <property type="project" value="UniProtKB-EC"/>
</dbReference>
<name>A0A0D2A0G0_EXOME</name>
<dbReference type="GO" id="GO:0005524">
    <property type="term" value="F:ATP binding"/>
    <property type="evidence" value="ECO:0007669"/>
    <property type="project" value="UniProtKB-KW"/>
</dbReference>
<dbReference type="SUPFAM" id="SSF82114">
    <property type="entry name" value="Riboflavin kinase-like"/>
    <property type="match status" value="1"/>
</dbReference>
<dbReference type="EMBL" id="KN847522">
    <property type="protein sequence ID" value="KIV92508.1"/>
    <property type="molecule type" value="Genomic_DNA"/>
</dbReference>
<evidence type="ECO:0000259" key="15">
    <source>
        <dbReference type="SMART" id="SM00904"/>
    </source>
</evidence>
<evidence type="ECO:0000256" key="5">
    <source>
        <dbReference type="ARBA" id="ARBA00017394"/>
    </source>
</evidence>
<evidence type="ECO:0000256" key="6">
    <source>
        <dbReference type="ARBA" id="ARBA00022630"/>
    </source>
</evidence>
<dbReference type="SMART" id="SM00904">
    <property type="entry name" value="Flavokinase"/>
    <property type="match status" value="1"/>
</dbReference>
<comment type="similarity">
    <text evidence="3">Belongs to the flavokinase family.</text>
</comment>
<evidence type="ECO:0000256" key="1">
    <source>
        <dbReference type="ARBA" id="ARBA00003572"/>
    </source>
</evidence>
<dbReference type="Proteomes" id="UP000054302">
    <property type="component" value="Unassembled WGS sequence"/>
</dbReference>
<dbReference type="GO" id="GO:0009231">
    <property type="term" value="P:riboflavin biosynthetic process"/>
    <property type="evidence" value="ECO:0007669"/>
    <property type="project" value="InterPro"/>
</dbReference>
<comment type="function">
    <text evidence="1">Catalyzes the phosphorylation of riboflavin (vitamin B2) to form flavin mononucleotide (FMN) coenzyme.</text>
</comment>
<evidence type="ECO:0000256" key="9">
    <source>
        <dbReference type="ARBA" id="ARBA00022741"/>
    </source>
</evidence>
<evidence type="ECO:0000256" key="14">
    <source>
        <dbReference type="SAM" id="MobiDB-lite"/>
    </source>
</evidence>
<dbReference type="OMA" id="FQLVLCQ"/>
<evidence type="ECO:0000256" key="4">
    <source>
        <dbReference type="ARBA" id="ARBA00012105"/>
    </source>
</evidence>
<dbReference type="VEuPathDB" id="FungiDB:PV10_03799"/>
<dbReference type="InterPro" id="IPR015865">
    <property type="entry name" value="Riboflavin_kinase_bac/euk"/>
</dbReference>
<dbReference type="GO" id="GO:0009398">
    <property type="term" value="P:FMN biosynthetic process"/>
    <property type="evidence" value="ECO:0007669"/>
    <property type="project" value="UniProtKB-UniPathway"/>
</dbReference>
<sequence length="622" mass="68062">MSTMEKHTDGPSTGKSSIRRKPVLQATHSDDLEQKHVHTPQDTLDEQTAVFQAMSLEPPPGLVESSSSQASGSTYGPTYHGTLTESIPSTPTTPLSPPLASPDEPSKAGKFLKTAMQDVRHFAGGLINHPYEATKHYSILRHSHGLVYYSGPYTSLAITIFSDREIPQDRTLWLQRRGFSGKTGLKVGGLLGARSSWIDITPTSQATPDQLNPNDERAWQRDIEKFLRKAPKEIRSHQVRETDVLRIPSEADDGYLRVVLCTAAGKKVLCGSPIFRLASSSTDSSSLRGASLLTMPVEVGIRVASAMASAAATTALSPVANTAKTYATAQVSRVYQPSAVAMQAFSSAVDRSGVTDRLSDANKQYSTTREASYSALHQDRYDALARPSIVGPDTGPESPFPVRFSGKVIPGAGTSSAQFNLPTANLSGVPDDILFRYHGAYFGWAEVELPKKVAIEKNIPKEWHQAVIYISPDPTGRKSVVPTNTVRVYVMHEFKGETFLTAKLSVMLMGYMREMDQVSPMQTPDVEAQLFDIYKDLAVTAASLARPEWQAEATLNRLKSAASNRSLNERYVDLRQTSQRQIDRIPVYRLGIRTEGADLKDRLIGKGGVWISRQTLTHASTV</sequence>
<comment type="catalytic activity">
    <reaction evidence="13">
        <text>riboflavin + ATP = FMN + ADP + H(+)</text>
        <dbReference type="Rhea" id="RHEA:14357"/>
        <dbReference type="ChEBI" id="CHEBI:15378"/>
        <dbReference type="ChEBI" id="CHEBI:30616"/>
        <dbReference type="ChEBI" id="CHEBI:57986"/>
        <dbReference type="ChEBI" id="CHEBI:58210"/>
        <dbReference type="ChEBI" id="CHEBI:456216"/>
        <dbReference type="EC" id="2.7.1.26"/>
    </reaction>
</comment>
<dbReference type="RefSeq" id="XP_016224082.1">
    <property type="nucleotide sequence ID" value="XM_016368294.1"/>
</dbReference>
<feature type="compositionally biased region" description="Low complexity" evidence="14">
    <location>
        <begin position="82"/>
        <end position="93"/>
    </location>
</feature>
<dbReference type="GeneID" id="27321644"/>
<dbReference type="STRING" id="212818.A0A0D2A0G0"/>
<evidence type="ECO:0000256" key="12">
    <source>
        <dbReference type="ARBA" id="ARBA00029960"/>
    </source>
</evidence>
<reference evidence="16 17" key="1">
    <citation type="submission" date="2015-01" db="EMBL/GenBank/DDBJ databases">
        <title>The Genome Sequence of Exophiala mesophila CBS40295.</title>
        <authorList>
            <consortium name="The Broad Institute Genomics Platform"/>
            <person name="Cuomo C."/>
            <person name="de Hoog S."/>
            <person name="Gorbushina A."/>
            <person name="Stielow B."/>
            <person name="Teixiera M."/>
            <person name="Abouelleil A."/>
            <person name="Chapman S.B."/>
            <person name="Priest M."/>
            <person name="Young S.K."/>
            <person name="Wortman J."/>
            <person name="Nusbaum C."/>
            <person name="Birren B."/>
        </authorList>
    </citation>
    <scope>NUCLEOTIDE SEQUENCE [LARGE SCALE GENOMIC DNA]</scope>
    <source>
        <strain evidence="16 17">CBS 40295</strain>
    </source>
</reference>
<proteinExistence type="inferred from homology"/>
<feature type="domain" description="Riboflavin kinase" evidence="15">
    <location>
        <begin position="397"/>
        <end position="545"/>
    </location>
</feature>
<dbReference type="PANTHER" id="PTHR22749:SF6">
    <property type="entry name" value="RIBOFLAVIN KINASE"/>
    <property type="match status" value="1"/>
</dbReference>
<comment type="pathway">
    <text evidence="2">Cofactor biosynthesis; FMN biosynthesis; FMN from riboflavin (ATP route): step 1/1.</text>
</comment>
<keyword evidence="9" id="KW-0547">Nucleotide-binding</keyword>
<dbReference type="EC" id="2.7.1.26" evidence="4"/>
<keyword evidence="11" id="KW-0067">ATP-binding</keyword>
<feature type="region of interest" description="Disordered" evidence="14">
    <location>
        <begin position="1"/>
        <end position="107"/>
    </location>
</feature>
<evidence type="ECO:0000256" key="10">
    <source>
        <dbReference type="ARBA" id="ARBA00022777"/>
    </source>
</evidence>
<dbReference type="OrthoDB" id="276388at2759"/>
<keyword evidence="6" id="KW-0285">Flavoprotein</keyword>
<evidence type="ECO:0000256" key="11">
    <source>
        <dbReference type="ARBA" id="ARBA00022840"/>
    </source>
</evidence>